<reference evidence="2" key="1">
    <citation type="submission" date="2025-08" db="UniProtKB">
        <authorList>
            <consortium name="Ensembl"/>
        </authorList>
    </citation>
    <scope>IDENTIFICATION</scope>
</reference>
<dbReference type="Gene3D" id="3.90.190.10">
    <property type="entry name" value="Protein tyrosine phosphatase superfamily"/>
    <property type="match status" value="1"/>
</dbReference>
<dbReference type="PRINTS" id="PR00700">
    <property type="entry name" value="PRTYPHPHTASE"/>
</dbReference>
<dbReference type="Pfam" id="PF00102">
    <property type="entry name" value="Y_phosphatase"/>
    <property type="match status" value="1"/>
</dbReference>
<dbReference type="InterPro" id="IPR029021">
    <property type="entry name" value="Prot-tyrosine_phosphatase-like"/>
</dbReference>
<dbReference type="InterPro" id="IPR050713">
    <property type="entry name" value="RTP_Phos/Ushers"/>
</dbReference>
<dbReference type="Proteomes" id="UP000694388">
    <property type="component" value="Unplaced"/>
</dbReference>
<dbReference type="PANTHER" id="PTHR46957">
    <property type="entry name" value="CYTOKINE RECEPTOR"/>
    <property type="match status" value="1"/>
</dbReference>
<accession>A0A8C4QL60</accession>
<dbReference type="Ensembl" id="ENSEBUT00000017737.1">
    <property type="protein sequence ID" value="ENSEBUP00000017161.1"/>
    <property type="gene ID" value="ENSEBUG00000010724.1"/>
</dbReference>
<evidence type="ECO:0000313" key="3">
    <source>
        <dbReference type="Proteomes" id="UP000694388"/>
    </source>
</evidence>
<dbReference type="PANTHER" id="PTHR46957:SF3">
    <property type="entry name" value="CYTOKINE RECEPTOR"/>
    <property type="match status" value="1"/>
</dbReference>
<keyword evidence="3" id="KW-1185">Reference proteome</keyword>
<dbReference type="GO" id="GO:0016020">
    <property type="term" value="C:membrane"/>
    <property type="evidence" value="ECO:0007669"/>
    <property type="project" value="UniProtKB-SubCell"/>
</dbReference>
<sequence length="340" mass="38686">MSMFSVHLCNPVSMEDFGNYVLEMSQDAGRKFSLEYEVLRPIGAAYPHEVAERPANCGKNRYTNILPYDFSRVKLSTVDGVEGSDYINASYIPGLHTAREYIAAQGPLPNTCADFWRMVWEQETQIIVMLTQCVERGRIKCEHYWPFDEEPVFYESTAVSMSAEEQHGDWTLRDLQLQKGTTKRSVLHFHYTAWPDHDVPSESCTRGVLEFVRCVRGKADIHAGPMVVQCRLSTYSYTYVSWSCGRNVEQRVMCIPPCTPMCWPAASAYPPINSAETSWTRTVHQNGGRFLHGRSHTCTYINKNGETLLKEQALFRIIILNVFQADFTVLNYGTLLCGAN</sequence>
<dbReference type="SUPFAM" id="SSF52799">
    <property type="entry name" value="(Phosphotyrosine protein) phosphatases II"/>
    <property type="match status" value="1"/>
</dbReference>
<dbReference type="SMART" id="SM00194">
    <property type="entry name" value="PTPc"/>
    <property type="match status" value="1"/>
</dbReference>
<feature type="domain" description="Tyrosine-protein phosphatase" evidence="1">
    <location>
        <begin position="32"/>
        <end position="246"/>
    </location>
</feature>
<dbReference type="GeneTree" id="ENSGT00940000154814"/>
<dbReference type="GO" id="GO:0004725">
    <property type="term" value="F:protein tyrosine phosphatase activity"/>
    <property type="evidence" value="ECO:0007669"/>
    <property type="project" value="InterPro"/>
</dbReference>
<proteinExistence type="predicted"/>
<organism evidence="2 3">
    <name type="scientific">Eptatretus burgeri</name>
    <name type="common">Inshore hagfish</name>
    <dbReference type="NCBI Taxonomy" id="7764"/>
    <lineage>
        <taxon>Eukaryota</taxon>
        <taxon>Metazoa</taxon>
        <taxon>Chordata</taxon>
        <taxon>Craniata</taxon>
        <taxon>Vertebrata</taxon>
        <taxon>Cyclostomata</taxon>
        <taxon>Myxini</taxon>
        <taxon>Myxiniformes</taxon>
        <taxon>Myxinidae</taxon>
        <taxon>Eptatretinae</taxon>
        <taxon>Eptatretus</taxon>
    </lineage>
</organism>
<dbReference type="InterPro" id="IPR000242">
    <property type="entry name" value="PTP_cat"/>
</dbReference>
<evidence type="ECO:0000313" key="2">
    <source>
        <dbReference type="Ensembl" id="ENSEBUP00000017161.1"/>
    </source>
</evidence>
<name>A0A8C4QL60_EPTBU</name>
<evidence type="ECO:0000259" key="1">
    <source>
        <dbReference type="PROSITE" id="PS50055"/>
    </source>
</evidence>
<dbReference type="PROSITE" id="PS50055">
    <property type="entry name" value="TYR_PHOSPHATASE_PTP"/>
    <property type="match status" value="1"/>
</dbReference>
<protein>
    <submittedName>
        <fullName evidence="2">Protein tyrosine phosphatase receptor type O</fullName>
    </submittedName>
</protein>
<dbReference type="AlphaFoldDB" id="A0A8C4QL60"/>
<reference evidence="2" key="2">
    <citation type="submission" date="2025-09" db="UniProtKB">
        <authorList>
            <consortium name="Ensembl"/>
        </authorList>
    </citation>
    <scope>IDENTIFICATION</scope>
</reference>